<comment type="caution">
    <text evidence="7">The sequence shown here is derived from an EMBL/GenBank/DDBJ whole genome shotgun (WGS) entry which is preliminary data.</text>
</comment>
<evidence type="ECO:0000256" key="4">
    <source>
        <dbReference type="ARBA" id="ARBA00024867"/>
    </source>
</evidence>
<organism evidence="7 8">
    <name type="scientific">Anaerotruncus colihominis</name>
    <dbReference type="NCBI Taxonomy" id="169435"/>
    <lineage>
        <taxon>Bacteria</taxon>
        <taxon>Bacillati</taxon>
        <taxon>Bacillota</taxon>
        <taxon>Clostridia</taxon>
        <taxon>Eubacteriales</taxon>
        <taxon>Oscillospiraceae</taxon>
        <taxon>Anaerotruncus</taxon>
    </lineage>
</organism>
<evidence type="ECO:0000256" key="1">
    <source>
        <dbReference type="ARBA" id="ARBA00018672"/>
    </source>
</evidence>
<feature type="modified residue" description="4-aspartylphosphate" evidence="5">
    <location>
        <position position="54"/>
    </location>
</feature>
<dbReference type="InterPro" id="IPR011006">
    <property type="entry name" value="CheY-like_superfamily"/>
</dbReference>
<dbReference type="GO" id="GO:0000160">
    <property type="term" value="P:phosphorelay signal transduction system"/>
    <property type="evidence" value="ECO:0007669"/>
    <property type="project" value="UniProtKB-KW"/>
</dbReference>
<keyword evidence="3" id="KW-0902">Two-component regulatory system</keyword>
<dbReference type="SMART" id="SM00448">
    <property type="entry name" value="REC"/>
    <property type="match status" value="1"/>
</dbReference>
<dbReference type="EMBL" id="QVME01000002">
    <property type="protein sequence ID" value="RGE68940.1"/>
    <property type="molecule type" value="Genomic_DNA"/>
</dbReference>
<dbReference type="RefSeq" id="WP_024729622.1">
    <property type="nucleotide sequence ID" value="NZ_CABIWA010000005.1"/>
</dbReference>
<evidence type="ECO:0000256" key="2">
    <source>
        <dbReference type="ARBA" id="ARBA00022553"/>
    </source>
</evidence>
<dbReference type="SUPFAM" id="SSF52172">
    <property type="entry name" value="CheY-like"/>
    <property type="match status" value="1"/>
</dbReference>
<dbReference type="PANTHER" id="PTHR44591">
    <property type="entry name" value="STRESS RESPONSE REGULATOR PROTEIN 1"/>
    <property type="match status" value="1"/>
</dbReference>
<comment type="function">
    <text evidence="4">May play the central regulatory role in sporulation. It may be an element of the effector pathway responsible for the activation of sporulation genes in response to nutritional stress. Spo0A may act in concert with spo0H (a sigma factor) to control the expression of some genes that are critical to the sporulation process.</text>
</comment>
<dbReference type="OrthoDB" id="9794370at2"/>
<dbReference type="Pfam" id="PF00072">
    <property type="entry name" value="Response_reg"/>
    <property type="match status" value="1"/>
</dbReference>
<evidence type="ECO:0000313" key="7">
    <source>
        <dbReference type="EMBL" id="RGE68940.1"/>
    </source>
</evidence>
<evidence type="ECO:0000259" key="6">
    <source>
        <dbReference type="PROSITE" id="PS50110"/>
    </source>
</evidence>
<reference evidence="7 8" key="1">
    <citation type="submission" date="2018-08" db="EMBL/GenBank/DDBJ databases">
        <title>A genome reference for cultivated species of the human gut microbiota.</title>
        <authorList>
            <person name="Zou Y."/>
            <person name="Xue W."/>
            <person name="Luo G."/>
        </authorList>
    </citation>
    <scope>NUCLEOTIDE SEQUENCE [LARGE SCALE GENOMIC DNA]</scope>
    <source>
        <strain evidence="7 8">TF05-12AC</strain>
    </source>
</reference>
<dbReference type="GeneID" id="72464170"/>
<proteinExistence type="predicted"/>
<gene>
    <name evidence="7" type="ORF">DXC40_06530</name>
</gene>
<keyword evidence="2 5" id="KW-0597">Phosphoprotein</keyword>
<dbReference type="InterPro" id="IPR050595">
    <property type="entry name" value="Bact_response_regulator"/>
</dbReference>
<protein>
    <recommendedName>
        <fullName evidence="1">Stage 0 sporulation protein A homolog</fullName>
    </recommendedName>
</protein>
<dbReference type="InterPro" id="IPR001789">
    <property type="entry name" value="Sig_transdc_resp-reg_receiver"/>
</dbReference>
<dbReference type="Proteomes" id="UP000260828">
    <property type="component" value="Unassembled WGS sequence"/>
</dbReference>
<sequence>MGKSVMVVDDSRVVHTEMKKLLADTDFEIVGCCRSGEEAIAFYGEHKPDLVTMDIIMPGMDGLAAARAIIGNWPDARIIMVSSLAYDDTIDESVKIGAKGFIFKPLERTQLIHALEHALTI</sequence>
<dbReference type="AlphaFoldDB" id="A0A3E3IPD2"/>
<feature type="domain" description="Response regulatory" evidence="6">
    <location>
        <begin position="4"/>
        <end position="119"/>
    </location>
</feature>
<dbReference type="Gene3D" id="3.40.50.2300">
    <property type="match status" value="1"/>
</dbReference>
<evidence type="ECO:0000256" key="5">
    <source>
        <dbReference type="PROSITE-ProRule" id="PRU00169"/>
    </source>
</evidence>
<evidence type="ECO:0000313" key="8">
    <source>
        <dbReference type="Proteomes" id="UP000260828"/>
    </source>
</evidence>
<evidence type="ECO:0000256" key="3">
    <source>
        <dbReference type="ARBA" id="ARBA00023012"/>
    </source>
</evidence>
<accession>A0A3E3IPD2</accession>
<name>A0A3E3IPD2_9FIRM</name>
<dbReference type="PANTHER" id="PTHR44591:SF14">
    <property type="entry name" value="PROTEIN PILG"/>
    <property type="match status" value="1"/>
</dbReference>
<dbReference type="PROSITE" id="PS50110">
    <property type="entry name" value="RESPONSE_REGULATORY"/>
    <property type="match status" value="1"/>
</dbReference>